<protein>
    <recommendedName>
        <fullName evidence="4">Invasion associated locus B family protein</fullName>
    </recommendedName>
</protein>
<proteinExistence type="predicted"/>
<evidence type="ECO:0000256" key="1">
    <source>
        <dbReference type="SAM" id="MobiDB-lite"/>
    </source>
</evidence>
<evidence type="ECO:0000313" key="3">
    <source>
        <dbReference type="EMBL" id="XBO37921.1"/>
    </source>
</evidence>
<dbReference type="EMBL" id="CP157484">
    <property type="protein sequence ID" value="XBO37921.1"/>
    <property type="molecule type" value="Genomic_DNA"/>
</dbReference>
<dbReference type="InterPro" id="IPR038696">
    <property type="entry name" value="IalB_sf"/>
</dbReference>
<evidence type="ECO:0008006" key="4">
    <source>
        <dbReference type="Google" id="ProtNLM"/>
    </source>
</evidence>
<dbReference type="Gene3D" id="2.60.40.1880">
    <property type="entry name" value="Invasion associated locus B (IalB) protein"/>
    <property type="match status" value="1"/>
</dbReference>
<dbReference type="AlphaFoldDB" id="A0AAU7JC20"/>
<feature type="compositionally biased region" description="Low complexity" evidence="1">
    <location>
        <begin position="33"/>
        <end position="102"/>
    </location>
</feature>
<feature type="region of interest" description="Disordered" evidence="1">
    <location>
        <begin position="33"/>
        <end position="107"/>
    </location>
</feature>
<gene>
    <name evidence="3" type="ORF">ABEG18_19680</name>
</gene>
<evidence type="ECO:0000256" key="2">
    <source>
        <dbReference type="SAM" id="SignalP"/>
    </source>
</evidence>
<feature type="signal peptide" evidence="2">
    <location>
        <begin position="1"/>
        <end position="29"/>
    </location>
</feature>
<reference evidence="3" key="1">
    <citation type="submission" date="2024-05" db="EMBL/GenBank/DDBJ databases">
        <authorList>
            <person name="Kim S."/>
            <person name="Heo J."/>
            <person name="Choi H."/>
            <person name="Choi Y."/>
            <person name="Kwon S.-W."/>
            <person name="Kim Y."/>
        </authorList>
    </citation>
    <scope>NUCLEOTIDE SEQUENCE</scope>
    <source>
        <strain evidence="3">KACC 23698</strain>
    </source>
</reference>
<feature type="chain" id="PRO_5043661037" description="Invasion associated locus B family protein" evidence="2">
    <location>
        <begin position="30"/>
        <end position="251"/>
    </location>
</feature>
<dbReference type="RefSeq" id="WP_406854748.1">
    <property type="nucleotide sequence ID" value="NZ_CP157484.1"/>
</dbReference>
<sequence length="251" mass="25275">MIRLAPSRSGAVLTILALSMALSTGFVRAQDATPAKPPAKAAPAKPAGTAAAPKPGTTAKPSTAAKPAAAPAKPGAPASAAAKPAAGKTTAAGKPGAKAPAAPGGGQPVQLEVFGDWGAYASSTGKGKVCYALAQPKERLPKSLTRDPGYLFIANRPAEGVRNEVSMVLGFATQDGGDGKAVIGANSFALVTKGNAAWVKNAAEDSAFVEAMRRGQTLTIEAKSKRGNSSTDRYVLSGLTQALDRVRKECP</sequence>
<name>A0AAU7JC20_9HYPH</name>
<accession>A0AAU7JC20</accession>
<organism evidence="3">
    <name type="scientific">Alsobacter sp. KACC 23698</name>
    <dbReference type="NCBI Taxonomy" id="3149229"/>
    <lineage>
        <taxon>Bacteria</taxon>
        <taxon>Pseudomonadati</taxon>
        <taxon>Pseudomonadota</taxon>
        <taxon>Alphaproteobacteria</taxon>
        <taxon>Hyphomicrobiales</taxon>
        <taxon>Alsobacteraceae</taxon>
        <taxon>Alsobacter</taxon>
    </lineage>
</organism>
<keyword evidence="2" id="KW-0732">Signal</keyword>